<sequence length="284" mass="30886">MTDALVLCRFLHFVVVLMLFGAWVFRPLLLTDDAVNLDRSLARITRWLTAVALLSGVTWLLLITASMAGDWSAAFAPSTLSLVLSKTFFGQVWRWHLLLNVLLMVLLWTPLRTNAALRLIVSGLLLATLAPVGHGAMLDGLSGQLLILNQIIHLVCVGTWLGGLMLLVLILRQPVALDVVLRRFSGIGYGLVAGLLITGLINVRVLTGQFWPTPLWSGFALILLIKVVLVAAMLGLALFNRLRIKDCEQRVGTLKTSVLLEWLLGIGAVAAVSLLGTMPPMIAT</sequence>
<reference evidence="8 9" key="1">
    <citation type="submission" date="2016-10" db="EMBL/GenBank/DDBJ databases">
        <authorList>
            <person name="de Groot N.N."/>
        </authorList>
    </citation>
    <scope>NUCLEOTIDE SEQUENCE [LARGE SCALE GENOMIC DNA]</scope>
    <source>
        <strain evidence="8 9">LMG 26867</strain>
    </source>
</reference>
<evidence type="ECO:0000259" key="7">
    <source>
        <dbReference type="Pfam" id="PF05425"/>
    </source>
</evidence>
<evidence type="ECO:0000256" key="1">
    <source>
        <dbReference type="ARBA" id="ARBA00004651"/>
    </source>
</evidence>
<dbReference type="PANTHER" id="PTHR34820:SF4">
    <property type="entry name" value="INNER MEMBRANE PROTEIN YEBZ"/>
    <property type="match status" value="1"/>
</dbReference>
<dbReference type="Pfam" id="PF05425">
    <property type="entry name" value="CopD"/>
    <property type="match status" value="1"/>
</dbReference>
<dbReference type="InterPro" id="IPR047689">
    <property type="entry name" value="CopD"/>
</dbReference>
<dbReference type="STRING" id="1148509.SAMN05216222_0227"/>
<dbReference type="InterPro" id="IPR032694">
    <property type="entry name" value="CopC/D"/>
</dbReference>
<evidence type="ECO:0000256" key="6">
    <source>
        <dbReference type="RuleBase" id="RU369037"/>
    </source>
</evidence>
<dbReference type="AlphaFoldDB" id="A0A1H1MQ39"/>
<dbReference type="GO" id="GO:0046688">
    <property type="term" value="P:response to copper ion"/>
    <property type="evidence" value="ECO:0007669"/>
    <property type="project" value="UniProtKB-UniRule"/>
</dbReference>
<keyword evidence="6" id="KW-0997">Cell inner membrane</keyword>
<keyword evidence="2 6" id="KW-1003">Cell membrane</keyword>
<keyword evidence="3 6" id="KW-0812">Transmembrane</keyword>
<feature type="transmembrane region" description="Helical" evidence="6">
    <location>
        <begin position="150"/>
        <end position="171"/>
    </location>
</feature>
<feature type="transmembrane region" description="Helical" evidence="6">
    <location>
        <begin position="47"/>
        <end position="68"/>
    </location>
</feature>
<evidence type="ECO:0000256" key="3">
    <source>
        <dbReference type="ARBA" id="ARBA00022692"/>
    </source>
</evidence>
<proteinExistence type="inferred from homology"/>
<dbReference type="NCBIfam" id="NF033808">
    <property type="entry name" value="copper_CopD"/>
    <property type="match status" value="1"/>
</dbReference>
<dbReference type="GO" id="GO:0006825">
    <property type="term" value="P:copper ion transport"/>
    <property type="evidence" value="ECO:0007669"/>
    <property type="project" value="InterPro"/>
</dbReference>
<feature type="domain" description="Copper resistance protein D" evidence="7">
    <location>
        <begin position="180"/>
        <end position="275"/>
    </location>
</feature>
<feature type="transmembrane region" description="Helical" evidence="6">
    <location>
        <begin position="115"/>
        <end position="138"/>
    </location>
</feature>
<protein>
    <recommendedName>
        <fullName evidence="6">Copper resistance protein D</fullName>
    </recommendedName>
</protein>
<dbReference type="PANTHER" id="PTHR34820">
    <property type="entry name" value="INNER MEMBRANE PROTEIN YEBZ"/>
    <property type="match status" value="1"/>
</dbReference>
<keyword evidence="4 6" id="KW-1133">Transmembrane helix</keyword>
<evidence type="ECO:0000256" key="2">
    <source>
        <dbReference type="ARBA" id="ARBA00022475"/>
    </source>
</evidence>
<dbReference type="GO" id="GO:0005886">
    <property type="term" value="C:plasma membrane"/>
    <property type="evidence" value="ECO:0007669"/>
    <property type="project" value="UniProtKB-SubCell"/>
</dbReference>
<comment type="function">
    <text evidence="6">Involved in copper resistance.</text>
</comment>
<evidence type="ECO:0000256" key="4">
    <source>
        <dbReference type="ARBA" id="ARBA00022989"/>
    </source>
</evidence>
<comment type="subcellular location">
    <subcellularLocation>
        <location evidence="6">Cell inner membrane</location>
        <topology evidence="6">Multi-pass membrane protein</topology>
    </subcellularLocation>
    <subcellularLocation>
        <location evidence="1">Cell membrane</location>
        <topology evidence="1">Multi-pass membrane protein</topology>
    </subcellularLocation>
</comment>
<evidence type="ECO:0000313" key="8">
    <source>
        <dbReference type="EMBL" id="SDR88740.1"/>
    </source>
</evidence>
<organism evidence="8 9">
    <name type="scientific">Pseudomonas prosekii</name>
    <dbReference type="NCBI Taxonomy" id="1148509"/>
    <lineage>
        <taxon>Bacteria</taxon>
        <taxon>Pseudomonadati</taxon>
        <taxon>Pseudomonadota</taxon>
        <taxon>Gammaproteobacteria</taxon>
        <taxon>Pseudomonadales</taxon>
        <taxon>Pseudomonadaceae</taxon>
        <taxon>Pseudomonas</taxon>
    </lineage>
</organism>
<evidence type="ECO:0000256" key="5">
    <source>
        <dbReference type="ARBA" id="ARBA00023136"/>
    </source>
</evidence>
<accession>A0A1H1MQ39</accession>
<evidence type="ECO:0000313" key="9">
    <source>
        <dbReference type="Proteomes" id="UP000198481"/>
    </source>
</evidence>
<dbReference type="RefSeq" id="WP_092269652.1">
    <property type="nucleotide sequence ID" value="NZ_LT629762.1"/>
</dbReference>
<feature type="transmembrane region" description="Helical" evidence="6">
    <location>
        <begin position="88"/>
        <end position="108"/>
    </location>
</feature>
<feature type="transmembrane region" description="Helical" evidence="6">
    <location>
        <begin position="183"/>
        <end position="203"/>
    </location>
</feature>
<name>A0A1H1MQ39_9PSED</name>
<dbReference type="EMBL" id="LT629762">
    <property type="protein sequence ID" value="SDR88740.1"/>
    <property type="molecule type" value="Genomic_DNA"/>
</dbReference>
<dbReference type="Proteomes" id="UP000198481">
    <property type="component" value="Chromosome I"/>
</dbReference>
<keyword evidence="6" id="KW-0186">Copper</keyword>
<keyword evidence="5 6" id="KW-0472">Membrane</keyword>
<feature type="transmembrane region" description="Helical" evidence="6">
    <location>
        <begin position="215"/>
        <end position="239"/>
    </location>
</feature>
<feature type="transmembrane region" description="Helical" evidence="6">
    <location>
        <begin position="259"/>
        <end position="282"/>
    </location>
</feature>
<gene>
    <name evidence="8" type="ORF">SAMN05216222_0227</name>
</gene>
<comment type="similarity">
    <text evidence="6">Belongs to the CopD family.</text>
</comment>
<feature type="transmembrane region" description="Helical" evidence="6">
    <location>
        <begin position="6"/>
        <end position="26"/>
    </location>
</feature>
<dbReference type="InterPro" id="IPR008457">
    <property type="entry name" value="Cu-R_CopD_dom"/>
</dbReference>